<protein>
    <submittedName>
        <fullName evidence="3">Uncharacterized protein</fullName>
    </submittedName>
</protein>
<organism evidence="3 4">
    <name type="scientific">Cherax quadricarinatus</name>
    <name type="common">Australian red claw crayfish</name>
    <dbReference type="NCBI Taxonomy" id="27406"/>
    <lineage>
        <taxon>Eukaryota</taxon>
        <taxon>Metazoa</taxon>
        <taxon>Ecdysozoa</taxon>
        <taxon>Arthropoda</taxon>
        <taxon>Crustacea</taxon>
        <taxon>Multicrustacea</taxon>
        <taxon>Malacostraca</taxon>
        <taxon>Eumalacostraca</taxon>
        <taxon>Eucarida</taxon>
        <taxon>Decapoda</taxon>
        <taxon>Pleocyemata</taxon>
        <taxon>Astacidea</taxon>
        <taxon>Parastacoidea</taxon>
        <taxon>Parastacidae</taxon>
        <taxon>Cherax</taxon>
    </lineage>
</organism>
<keyword evidence="2" id="KW-0812">Transmembrane</keyword>
<feature type="region of interest" description="Disordered" evidence="1">
    <location>
        <begin position="283"/>
        <end position="336"/>
    </location>
</feature>
<evidence type="ECO:0000256" key="2">
    <source>
        <dbReference type="SAM" id="Phobius"/>
    </source>
</evidence>
<accession>A0AAW0XQY4</accession>
<evidence type="ECO:0000313" key="3">
    <source>
        <dbReference type="EMBL" id="KAK8742216.1"/>
    </source>
</evidence>
<dbReference type="Proteomes" id="UP001445076">
    <property type="component" value="Unassembled WGS sequence"/>
</dbReference>
<keyword evidence="2" id="KW-1133">Transmembrane helix</keyword>
<gene>
    <name evidence="3" type="ORF">OTU49_002183</name>
</gene>
<feature type="compositionally biased region" description="Basic and acidic residues" evidence="1">
    <location>
        <begin position="454"/>
        <end position="472"/>
    </location>
</feature>
<dbReference type="AlphaFoldDB" id="A0AAW0XQY4"/>
<proteinExistence type="predicted"/>
<reference evidence="3 4" key="1">
    <citation type="journal article" date="2024" name="BMC Genomics">
        <title>Genome assembly of redclaw crayfish (Cherax quadricarinatus) provides insights into its immune adaptation and hypoxia tolerance.</title>
        <authorList>
            <person name="Liu Z."/>
            <person name="Zheng J."/>
            <person name="Li H."/>
            <person name="Fang K."/>
            <person name="Wang S."/>
            <person name="He J."/>
            <person name="Zhou D."/>
            <person name="Weng S."/>
            <person name="Chi M."/>
            <person name="Gu Z."/>
            <person name="He J."/>
            <person name="Li F."/>
            <person name="Wang M."/>
        </authorList>
    </citation>
    <scope>NUCLEOTIDE SEQUENCE [LARGE SCALE GENOMIC DNA]</scope>
    <source>
        <strain evidence="3">ZL_2023a</strain>
    </source>
</reference>
<feature type="compositionally biased region" description="Low complexity" evidence="1">
    <location>
        <begin position="565"/>
        <end position="580"/>
    </location>
</feature>
<name>A0AAW0XQY4_CHEQU</name>
<feature type="region of interest" description="Disordered" evidence="1">
    <location>
        <begin position="553"/>
        <end position="587"/>
    </location>
</feature>
<evidence type="ECO:0000313" key="4">
    <source>
        <dbReference type="Proteomes" id="UP001445076"/>
    </source>
</evidence>
<feature type="region of interest" description="Disordered" evidence="1">
    <location>
        <begin position="357"/>
        <end position="523"/>
    </location>
</feature>
<feature type="compositionally biased region" description="Low complexity" evidence="1">
    <location>
        <begin position="292"/>
        <end position="305"/>
    </location>
</feature>
<keyword evidence="2" id="KW-0472">Membrane</keyword>
<feature type="compositionally biased region" description="Polar residues" evidence="1">
    <location>
        <begin position="358"/>
        <end position="368"/>
    </location>
</feature>
<feature type="transmembrane region" description="Helical" evidence="2">
    <location>
        <begin position="7"/>
        <end position="26"/>
    </location>
</feature>
<keyword evidence="4" id="KW-1185">Reference proteome</keyword>
<comment type="caution">
    <text evidence="3">The sequence shown here is derived from an EMBL/GenBank/DDBJ whole genome shotgun (WGS) entry which is preliminary data.</text>
</comment>
<dbReference type="EMBL" id="JARKIK010000029">
    <property type="protein sequence ID" value="KAK8742216.1"/>
    <property type="molecule type" value="Genomic_DNA"/>
</dbReference>
<evidence type="ECO:0000256" key="1">
    <source>
        <dbReference type="SAM" id="MobiDB-lite"/>
    </source>
</evidence>
<sequence length="699" mass="75346">MGVRSEWVCWMTLLVMVTGVPVSWAIRRRSAAPDPTPVPDPNLAALGGLGGLTGLTGGGGTGGAGGSCSNQDFLTNLLVYQYLSGSIPGGQAGAHPQLAALLGSQGPATTTVTRVSKTVTTLSVDVPPTTQFTTSTTSYVTTITSVESKVIPVIFRGSKITTTITETNEEVITATEYFTESSVLQPSIVQTLPVHITLTETKTRGLNGHYTVFDVTVGATSVGHEPITTATVDLDSPGLDLANLDLSQLDLTSIAASLQNSDGENSQMLSVLSSLLQNYDEQASDDPFAPFSSTSSGSSNNSGGNKQREFRGPPPRNRNFGGTRFSDSQDYADYEEPVEETPKFNVLRGFTLSDRVASVTSGSPSTGRAATDTRYSKFQRKDRVENNGISTTESSPRESERFSASTRRRSFTRTDDRRRATKGSNGRAPSTRFVPAVESQYFEEETTSFRPFGQRRDREISTRRRGSLEERGSSSPLRSRNMPRPRVTTKSIAPIGGSRQEDRSKTTPQTAEAPEPTPASGLSTVLTMYISGSEPGEFHTRVKTIYLRSLGSSRKRREVDEHSVTKVSSSTTSTVTSDTTMIPEIPSAADPQKIVQLLKTLNPKKVRDMLHSLQKWIDFYSQEVLDETDNRILPELTSSLSIESSDVESSATTVLPRPPSVITGAPRATDLCPAPPTFTTTVYRTVMVTSGVDLGVSTV</sequence>